<organism evidence="1 2">
    <name type="scientific">Terrimicrobium sacchariphilum</name>
    <dbReference type="NCBI Taxonomy" id="690879"/>
    <lineage>
        <taxon>Bacteria</taxon>
        <taxon>Pseudomonadati</taxon>
        <taxon>Verrucomicrobiota</taxon>
        <taxon>Terrimicrobiia</taxon>
        <taxon>Terrimicrobiales</taxon>
        <taxon>Terrimicrobiaceae</taxon>
        <taxon>Terrimicrobium</taxon>
    </lineage>
</organism>
<keyword evidence="2" id="KW-1185">Reference proteome</keyword>
<protein>
    <submittedName>
        <fullName evidence="1">Uncharacterized protein</fullName>
    </submittedName>
</protein>
<gene>
    <name evidence="1" type="ORF">TSACC_22318</name>
</gene>
<comment type="caution">
    <text evidence="1">The sequence shown here is derived from an EMBL/GenBank/DDBJ whole genome shotgun (WGS) entry which is preliminary data.</text>
</comment>
<proteinExistence type="predicted"/>
<name>A0A146GAT0_TERSA</name>
<dbReference type="Proteomes" id="UP000076023">
    <property type="component" value="Unassembled WGS sequence"/>
</dbReference>
<dbReference type="RefSeq" id="WP_075079577.1">
    <property type="nucleotide sequence ID" value="NZ_BDCO01000002.1"/>
</dbReference>
<dbReference type="EMBL" id="BDCO01000002">
    <property type="protein sequence ID" value="GAT33897.1"/>
    <property type="molecule type" value="Genomic_DNA"/>
</dbReference>
<accession>A0A146GAT0</accession>
<evidence type="ECO:0000313" key="2">
    <source>
        <dbReference type="Proteomes" id="UP000076023"/>
    </source>
</evidence>
<dbReference type="InParanoid" id="A0A146GAT0"/>
<dbReference type="STRING" id="690879.TSACC_22318"/>
<dbReference type="OrthoDB" id="9837900at2"/>
<dbReference type="AlphaFoldDB" id="A0A146GAT0"/>
<sequence>MTTHTEYPILVGIGDIREKDPFALTEHIRYLAKHHHDFESYRDKLEALVEGHRGETGSVWRIYEDFLTLLDLYEETLETGSFDVETVRKRVEAFDLHLNGEEPSPTLPEKPSPSAS</sequence>
<evidence type="ECO:0000313" key="1">
    <source>
        <dbReference type="EMBL" id="GAT33897.1"/>
    </source>
</evidence>
<reference evidence="2" key="1">
    <citation type="journal article" date="2017" name="Genome Announc.">
        <title>Draft Genome Sequence of Terrimicrobium sacchariphilum NM-5T, a Facultative Anaerobic Soil Bacterium of the Class Spartobacteria.</title>
        <authorList>
            <person name="Qiu Y.L."/>
            <person name="Tourlousse D.M."/>
            <person name="Matsuura N."/>
            <person name="Ohashi A."/>
            <person name="Sekiguchi Y."/>
        </authorList>
    </citation>
    <scope>NUCLEOTIDE SEQUENCE [LARGE SCALE GENOMIC DNA]</scope>
    <source>
        <strain evidence="2">NM-5</strain>
    </source>
</reference>